<comment type="caution">
    <text evidence="5">The sequence shown here is derived from an EMBL/GenBank/DDBJ whole genome shotgun (WGS) entry which is preliminary data.</text>
</comment>
<dbReference type="Pfam" id="PF12802">
    <property type="entry name" value="MarR_2"/>
    <property type="match status" value="1"/>
</dbReference>
<evidence type="ECO:0000256" key="3">
    <source>
        <dbReference type="ARBA" id="ARBA00023163"/>
    </source>
</evidence>
<evidence type="ECO:0000313" key="5">
    <source>
        <dbReference type="EMBL" id="KAF1083926.1"/>
    </source>
</evidence>
<evidence type="ECO:0000256" key="1">
    <source>
        <dbReference type="ARBA" id="ARBA00023015"/>
    </source>
</evidence>
<gene>
    <name evidence="5" type="ORF">SPSYN_02838</name>
</gene>
<feature type="domain" description="HTH marR-type" evidence="4">
    <location>
        <begin position="20"/>
        <end position="151"/>
    </location>
</feature>
<reference evidence="5" key="1">
    <citation type="submission" date="2016-02" db="EMBL/GenBank/DDBJ databases">
        <title>Draft Genome Sequence of Sporotomaculum syntrophicum Strain FB, a Syntrophic Benzoate Degrader.</title>
        <authorList>
            <person name="Nobu M.K."/>
            <person name="Narihiro T."/>
            <person name="Qiu Y.-L."/>
            <person name="Ohashi A."/>
            <person name="Liu W.-T."/>
            <person name="Yuji S."/>
        </authorList>
    </citation>
    <scope>NUCLEOTIDE SEQUENCE</scope>
    <source>
        <strain evidence="5">FB</strain>
    </source>
</reference>
<protein>
    <submittedName>
        <fullName evidence="5">Transcriptional regulator SlyA</fullName>
    </submittedName>
</protein>
<dbReference type="GO" id="GO:0003677">
    <property type="term" value="F:DNA binding"/>
    <property type="evidence" value="ECO:0007669"/>
    <property type="project" value="UniProtKB-KW"/>
</dbReference>
<proteinExistence type="predicted"/>
<dbReference type="EMBL" id="LSRS01000008">
    <property type="protein sequence ID" value="KAF1083926.1"/>
    <property type="molecule type" value="Genomic_DNA"/>
</dbReference>
<dbReference type="InterPro" id="IPR036388">
    <property type="entry name" value="WH-like_DNA-bd_sf"/>
</dbReference>
<dbReference type="PROSITE" id="PS50995">
    <property type="entry name" value="HTH_MARR_2"/>
    <property type="match status" value="1"/>
</dbReference>
<evidence type="ECO:0000256" key="2">
    <source>
        <dbReference type="ARBA" id="ARBA00023125"/>
    </source>
</evidence>
<accession>A0A9D2WND1</accession>
<dbReference type="PRINTS" id="PR00598">
    <property type="entry name" value="HTHMARR"/>
</dbReference>
<evidence type="ECO:0000313" key="6">
    <source>
        <dbReference type="Proteomes" id="UP000798488"/>
    </source>
</evidence>
<dbReference type="RefSeq" id="WP_202623845.1">
    <property type="nucleotide sequence ID" value="NZ_LSRS01000008.1"/>
</dbReference>
<dbReference type="SMART" id="SM00347">
    <property type="entry name" value="HTH_MARR"/>
    <property type="match status" value="1"/>
</dbReference>
<keyword evidence="6" id="KW-1185">Reference proteome</keyword>
<dbReference type="PANTHER" id="PTHR42756">
    <property type="entry name" value="TRANSCRIPTIONAL REGULATOR, MARR"/>
    <property type="match status" value="1"/>
</dbReference>
<evidence type="ECO:0000259" key="4">
    <source>
        <dbReference type="PROSITE" id="PS50995"/>
    </source>
</evidence>
<dbReference type="Gene3D" id="1.10.10.10">
    <property type="entry name" value="Winged helix-like DNA-binding domain superfamily/Winged helix DNA-binding domain"/>
    <property type="match status" value="1"/>
</dbReference>
<organism evidence="5 6">
    <name type="scientific">Sporotomaculum syntrophicum</name>
    <dbReference type="NCBI Taxonomy" id="182264"/>
    <lineage>
        <taxon>Bacteria</taxon>
        <taxon>Bacillati</taxon>
        <taxon>Bacillota</taxon>
        <taxon>Clostridia</taxon>
        <taxon>Eubacteriales</taxon>
        <taxon>Desulfallaceae</taxon>
        <taxon>Sporotomaculum</taxon>
    </lineage>
</organism>
<keyword evidence="3" id="KW-0804">Transcription</keyword>
<dbReference type="SUPFAM" id="SSF46785">
    <property type="entry name" value="Winged helix' DNA-binding domain"/>
    <property type="match status" value="1"/>
</dbReference>
<sequence>MGFSNLDQEDLKELSRRTGQACVGFNLRKASRLLMRLYDEAFEPLGLKGTQFSLLMAVVGNNGAAIGELAQPLGMERSTLSRNITVLQKKGLVTVEEGEDRRQQRISITDSGVSVLQKAQPLWQGVQERLACELGEERIKNLLEDLKSLSQLFKGK</sequence>
<keyword evidence="1" id="KW-0805">Transcription regulation</keyword>
<keyword evidence="2" id="KW-0238">DNA-binding</keyword>
<dbReference type="AlphaFoldDB" id="A0A9D2WND1"/>
<dbReference type="Proteomes" id="UP000798488">
    <property type="component" value="Unassembled WGS sequence"/>
</dbReference>
<name>A0A9D2WND1_9FIRM</name>
<dbReference type="InterPro" id="IPR036390">
    <property type="entry name" value="WH_DNA-bd_sf"/>
</dbReference>
<dbReference type="PANTHER" id="PTHR42756:SF1">
    <property type="entry name" value="TRANSCRIPTIONAL REPRESSOR OF EMRAB OPERON"/>
    <property type="match status" value="1"/>
</dbReference>
<dbReference type="InterPro" id="IPR000835">
    <property type="entry name" value="HTH_MarR-typ"/>
</dbReference>
<dbReference type="GO" id="GO:0003700">
    <property type="term" value="F:DNA-binding transcription factor activity"/>
    <property type="evidence" value="ECO:0007669"/>
    <property type="project" value="InterPro"/>
</dbReference>